<dbReference type="NCBIfam" id="TIGR00379">
    <property type="entry name" value="cobB"/>
    <property type="match status" value="1"/>
</dbReference>
<comment type="pathway">
    <text evidence="7">Cofactor biosynthesis; adenosylcobalamin biosynthesis; cob(II)yrinate a,c-diamide from precorrin-2 (aerobic route): step 9/10.</text>
</comment>
<dbReference type="UniPathway" id="UPA00148">
    <property type="reaction ID" value="UER00220"/>
</dbReference>
<comment type="catalytic activity">
    <reaction evidence="7">
        <text>hydrogenobyrinate + 2 L-glutamine + 2 ATP + 2 H2O = hydrogenobyrinate a,c-diamide + 2 L-glutamate + 2 ADP + 2 phosphate + 2 H(+)</text>
        <dbReference type="Rhea" id="RHEA:12544"/>
        <dbReference type="ChEBI" id="CHEBI:15377"/>
        <dbReference type="ChEBI" id="CHEBI:15378"/>
        <dbReference type="ChEBI" id="CHEBI:29985"/>
        <dbReference type="ChEBI" id="CHEBI:30616"/>
        <dbReference type="ChEBI" id="CHEBI:43474"/>
        <dbReference type="ChEBI" id="CHEBI:58359"/>
        <dbReference type="ChEBI" id="CHEBI:77873"/>
        <dbReference type="ChEBI" id="CHEBI:77874"/>
        <dbReference type="ChEBI" id="CHEBI:456216"/>
        <dbReference type="EC" id="6.3.5.9"/>
    </reaction>
</comment>
<comment type="cofactor">
    <cofactor evidence="1 7">
        <name>Mg(2+)</name>
        <dbReference type="ChEBI" id="CHEBI:18420"/>
    </cofactor>
</comment>
<dbReference type="PANTHER" id="PTHR43873:SF1">
    <property type="entry name" value="COBYRINATE A,C-DIAMIDE SYNTHASE"/>
    <property type="match status" value="1"/>
</dbReference>
<evidence type="ECO:0000259" key="8">
    <source>
        <dbReference type="Pfam" id="PF01656"/>
    </source>
</evidence>
<evidence type="ECO:0000256" key="1">
    <source>
        <dbReference type="ARBA" id="ARBA00001946"/>
    </source>
</evidence>
<dbReference type="CDD" id="cd03130">
    <property type="entry name" value="GATase1_CobB"/>
    <property type="match status" value="1"/>
</dbReference>
<evidence type="ECO:0000259" key="9">
    <source>
        <dbReference type="Pfam" id="PF07685"/>
    </source>
</evidence>
<keyword evidence="2 7" id="KW-0436">Ligase</keyword>
<comment type="similarity">
    <text evidence="7">Belongs to the CobB/CbiA family.</text>
</comment>
<dbReference type="GO" id="GO:0005524">
    <property type="term" value="F:ATP binding"/>
    <property type="evidence" value="ECO:0007669"/>
    <property type="project" value="UniProtKB-UniRule"/>
</dbReference>
<dbReference type="GO" id="GO:0009236">
    <property type="term" value="P:cobalamin biosynthetic process"/>
    <property type="evidence" value="ECO:0007669"/>
    <property type="project" value="UniProtKB-UniRule"/>
</dbReference>
<evidence type="ECO:0000256" key="3">
    <source>
        <dbReference type="ARBA" id="ARBA00022741"/>
    </source>
</evidence>
<comment type="miscellaneous">
    <text evidence="7">The a and c carboxylates of hydrogenobyrinate are activated for nucleophilic attack via formation of a phosphorylated intermediate by ATP. CobB catalyzes first the amidation of the c-carboxylate, and then that of the a-carboxylate.</text>
</comment>
<evidence type="ECO:0000256" key="2">
    <source>
        <dbReference type="ARBA" id="ARBA00022598"/>
    </source>
</evidence>
<dbReference type="GO" id="GO:0043802">
    <property type="term" value="F:hydrogenobyrinic acid a,c-diamide synthase (glutamine-hydrolysing) activity"/>
    <property type="evidence" value="ECO:0007669"/>
    <property type="project" value="UniProtKB-UniRule"/>
</dbReference>
<dbReference type="SUPFAM" id="SSF52540">
    <property type="entry name" value="P-loop containing nucleoside triphosphate hydrolases"/>
    <property type="match status" value="1"/>
</dbReference>
<comment type="function">
    <text evidence="7">Catalyzes the ATP-dependent amidation of the two carboxylate groups at positions a and c of hydrogenobyrinate, using either L-glutamine or ammonia as the nitrogen source.</text>
</comment>
<keyword evidence="5 7" id="KW-0460">Magnesium</keyword>
<keyword evidence="4 7" id="KW-0067">ATP-binding</keyword>
<feature type="domain" description="CobB/CobQ-like glutamine amidotransferase" evidence="9">
    <location>
        <begin position="255"/>
        <end position="402"/>
    </location>
</feature>
<dbReference type="Pfam" id="PF01656">
    <property type="entry name" value="CbiA"/>
    <property type="match status" value="1"/>
</dbReference>
<dbReference type="SUPFAM" id="SSF52317">
    <property type="entry name" value="Class I glutamine amidotransferase-like"/>
    <property type="match status" value="1"/>
</dbReference>
<dbReference type="PROSITE" id="PS51274">
    <property type="entry name" value="GATASE_COBBQ"/>
    <property type="match status" value="1"/>
</dbReference>
<evidence type="ECO:0000256" key="6">
    <source>
        <dbReference type="ARBA" id="ARBA00022962"/>
    </source>
</evidence>
<dbReference type="EMBL" id="QSRJ01000013">
    <property type="protein sequence ID" value="RGL08061.1"/>
    <property type="molecule type" value="Genomic_DNA"/>
</dbReference>
<name>A0A3E4QPA9_9ACTN</name>
<sequence length="465" mass="49638">MTNSVCSLPPRLMVSAPASGSGKTVFTCALIRALQRRSLSVAAFKCGPDYIDQLFHARTSRAAAGNLDGFYSSDAQIRALLARGAERRDVAVLEGAMGFYDGMAPGSDAASAYHVARATHTPVVLVVPARGASLTLAATIQGICRFREDAGVAAVVLSRVGEGAYRYAKGAIERECGVPVVGFVPQHDAFSLESRHLGLVGADEVEGLQDRLDAMADIVQGAVDVDALLDIARSAPRPDVAPFVVERMLDVPLRMAVAFDEAFCFYYEENLRVLRDLGVEVVEFSPLRDRALPAGACGLMLGGGYPELHAERLSANAPMRDAVARAVLSGMPVVAECGGYLYLNERIADKEGACRPMVGALPGGSSRQPSRGRFGYIELECPPGGLYGDKALTLRGHEFHRWQADAEAGDCRASKPGRDRSWSCMSYGATLAAGFPHVYYPSNIDAARSLVRAMRRFKESGGDAS</sequence>
<dbReference type="AlphaFoldDB" id="A0A3E4QPA9"/>
<dbReference type="Pfam" id="PF07685">
    <property type="entry name" value="GATase_3"/>
    <property type="match status" value="1"/>
</dbReference>
<accession>A0A3E4QPA9</accession>
<dbReference type="Gene3D" id="3.40.50.300">
    <property type="entry name" value="P-loop containing nucleotide triphosphate hydrolases"/>
    <property type="match status" value="2"/>
</dbReference>
<feature type="active site" description="Nucleophile" evidence="7">
    <location>
        <position position="337"/>
    </location>
</feature>
<reference evidence="10 11" key="1">
    <citation type="submission" date="2018-08" db="EMBL/GenBank/DDBJ databases">
        <title>A genome reference for cultivated species of the human gut microbiota.</title>
        <authorList>
            <person name="Zou Y."/>
            <person name="Xue W."/>
            <person name="Luo G."/>
        </authorList>
    </citation>
    <scope>NUCLEOTIDE SEQUENCE [LARGE SCALE GENOMIC DNA]</scope>
    <source>
        <strain evidence="10 11">TF08-14</strain>
    </source>
</reference>
<evidence type="ECO:0000313" key="10">
    <source>
        <dbReference type="EMBL" id="RGL08061.1"/>
    </source>
</evidence>
<dbReference type="RefSeq" id="WP_117680204.1">
    <property type="nucleotide sequence ID" value="NZ_QSRJ01000013.1"/>
</dbReference>
<dbReference type="HAMAP" id="MF_00027">
    <property type="entry name" value="CobB_CbiA"/>
    <property type="match status" value="1"/>
</dbReference>
<dbReference type="NCBIfam" id="NF002204">
    <property type="entry name" value="PRK01077.1"/>
    <property type="match status" value="1"/>
</dbReference>
<dbReference type="EC" id="6.3.5.9" evidence="7"/>
<dbReference type="InterPro" id="IPR002586">
    <property type="entry name" value="CobQ/CobB/MinD/ParA_Nub-bd_dom"/>
</dbReference>
<comment type="domain">
    <text evidence="7">Comprises of two domains. The C-terminal domain contains the binding site for glutamine and catalyzes the hydrolysis of this substrate to glutamate and ammonia. The N-terminal domain is anticipated to bind ATP and hydrogenobyrinate and catalyzes the ultimate synthesis of the diamide product. The ammonia produced via the glutaminase domain is probably translocated to the adjacent domain via a molecular tunnel, where it reacts with an activated intermediate.</text>
</comment>
<dbReference type="Proteomes" id="UP000260943">
    <property type="component" value="Unassembled WGS sequence"/>
</dbReference>
<evidence type="ECO:0000256" key="4">
    <source>
        <dbReference type="ARBA" id="ARBA00022840"/>
    </source>
</evidence>
<evidence type="ECO:0000256" key="5">
    <source>
        <dbReference type="ARBA" id="ARBA00022842"/>
    </source>
</evidence>
<protein>
    <recommendedName>
        <fullName evidence="7">Hydrogenobyrinate a,c-diamide synthase</fullName>
        <ecNumber evidence="7">6.3.5.9</ecNumber>
    </recommendedName>
    <alternativeName>
        <fullName evidence="7">Hydrogenobyrinic acid a,c-diamide synthase</fullName>
    </alternativeName>
</protein>
<evidence type="ECO:0000256" key="7">
    <source>
        <dbReference type="HAMAP-Rule" id="MF_00027"/>
    </source>
</evidence>
<keyword evidence="6 7" id="KW-0315">Glutamine amidotransferase</keyword>
<organism evidence="10 11">
    <name type="scientific">Collinsella tanakaei</name>
    <dbReference type="NCBI Taxonomy" id="626935"/>
    <lineage>
        <taxon>Bacteria</taxon>
        <taxon>Bacillati</taxon>
        <taxon>Actinomycetota</taxon>
        <taxon>Coriobacteriia</taxon>
        <taxon>Coriobacteriales</taxon>
        <taxon>Coriobacteriaceae</taxon>
        <taxon>Collinsella</taxon>
    </lineage>
</organism>
<keyword evidence="3 7" id="KW-0547">Nucleotide-binding</keyword>
<evidence type="ECO:0000313" key="11">
    <source>
        <dbReference type="Proteomes" id="UP000260943"/>
    </source>
</evidence>
<dbReference type="InterPro" id="IPR029062">
    <property type="entry name" value="Class_I_gatase-like"/>
</dbReference>
<dbReference type="InterPro" id="IPR011698">
    <property type="entry name" value="GATase_3"/>
</dbReference>
<feature type="domain" description="CobQ/CobB/MinD/ParA nucleotide binding" evidence="8">
    <location>
        <begin position="13"/>
        <end position="196"/>
    </location>
</feature>
<comment type="caution">
    <text evidence="10">The sequence shown here is derived from an EMBL/GenBank/DDBJ whole genome shotgun (WGS) entry which is preliminary data.</text>
</comment>
<dbReference type="PANTHER" id="PTHR43873">
    <property type="entry name" value="COBYRINATE A,C-DIAMIDE SYNTHASE"/>
    <property type="match status" value="1"/>
</dbReference>
<keyword evidence="7" id="KW-0169">Cobalamin biosynthesis</keyword>
<gene>
    <name evidence="7" type="primary">cobB</name>
    <name evidence="10" type="ORF">DXC81_09660</name>
</gene>
<dbReference type="InterPro" id="IPR004484">
    <property type="entry name" value="CbiA/CobB_synth"/>
</dbReference>
<dbReference type="GO" id="GO:0042242">
    <property type="term" value="F:cobyrinic acid a,c-diamide synthase activity"/>
    <property type="evidence" value="ECO:0007669"/>
    <property type="project" value="InterPro"/>
</dbReference>
<dbReference type="InterPro" id="IPR027417">
    <property type="entry name" value="P-loop_NTPase"/>
</dbReference>
<feature type="site" description="Increases nucleophilicity of active site Cys" evidence="7">
    <location>
        <position position="437"/>
    </location>
</feature>
<dbReference type="Gene3D" id="3.40.50.880">
    <property type="match status" value="1"/>
</dbReference>
<proteinExistence type="inferred from homology"/>